<keyword evidence="3" id="KW-1185">Reference proteome</keyword>
<feature type="region of interest" description="Disordered" evidence="1">
    <location>
        <begin position="456"/>
        <end position="529"/>
    </location>
</feature>
<feature type="region of interest" description="Disordered" evidence="1">
    <location>
        <begin position="318"/>
        <end position="342"/>
    </location>
</feature>
<feature type="compositionally biased region" description="Pro residues" evidence="1">
    <location>
        <begin position="108"/>
        <end position="118"/>
    </location>
</feature>
<organism evidence="2 3">
    <name type="scientific">Dendrothele bispora (strain CBS 962.96)</name>
    <dbReference type="NCBI Taxonomy" id="1314807"/>
    <lineage>
        <taxon>Eukaryota</taxon>
        <taxon>Fungi</taxon>
        <taxon>Dikarya</taxon>
        <taxon>Basidiomycota</taxon>
        <taxon>Agaricomycotina</taxon>
        <taxon>Agaricomycetes</taxon>
        <taxon>Agaricomycetidae</taxon>
        <taxon>Agaricales</taxon>
        <taxon>Agaricales incertae sedis</taxon>
        <taxon>Dendrothele</taxon>
    </lineage>
</organism>
<proteinExistence type="predicted"/>
<feature type="region of interest" description="Disordered" evidence="1">
    <location>
        <begin position="105"/>
        <end position="150"/>
    </location>
</feature>
<feature type="compositionally biased region" description="Basic residues" evidence="1">
    <location>
        <begin position="806"/>
        <end position="819"/>
    </location>
</feature>
<feature type="compositionally biased region" description="Polar residues" evidence="1">
    <location>
        <begin position="833"/>
        <end position="847"/>
    </location>
</feature>
<accession>A0A4S8MEW0</accession>
<dbReference type="AlphaFoldDB" id="A0A4S8MEW0"/>
<feature type="region of interest" description="Disordered" evidence="1">
    <location>
        <begin position="722"/>
        <end position="741"/>
    </location>
</feature>
<gene>
    <name evidence="2" type="ORF">K435DRAFT_854570</name>
</gene>
<name>A0A4S8MEW0_DENBC</name>
<protein>
    <submittedName>
        <fullName evidence="2">Uncharacterized protein</fullName>
    </submittedName>
</protein>
<evidence type="ECO:0000313" key="3">
    <source>
        <dbReference type="Proteomes" id="UP000297245"/>
    </source>
</evidence>
<dbReference type="OrthoDB" id="3057023at2759"/>
<dbReference type="PANTHER" id="PTHR48148">
    <property type="entry name" value="KERATINOCYTE PROLINE-RICH PROTEIN"/>
    <property type="match status" value="1"/>
</dbReference>
<dbReference type="Proteomes" id="UP000297245">
    <property type="component" value="Unassembled WGS sequence"/>
</dbReference>
<feature type="region of interest" description="Disordered" evidence="1">
    <location>
        <begin position="792"/>
        <end position="847"/>
    </location>
</feature>
<dbReference type="PANTHER" id="PTHR48148:SF3">
    <property type="entry name" value="KERATINOCYTE PROLINE-RICH PROTEIN"/>
    <property type="match status" value="1"/>
</dbReference>
<evidence type="ECO:0000256" key="1">
    <source>
        <dbReference type="SAM" id="MobiDB-lite"/>
    </source>
</evidence>
<sequence>MDNSTPPISRPYDLDALHNSDGLEYPADEQVALRAFLNVPLLLQLWKDAGFTNDCNPRRQGILDIAVAKGIKSIEEGSLPSSIPKEKSHLGPRFLELLYELTESPVASPSPSPSPPPVASSSTQPLPTQRKVDAPPAKKPMAPDTKKQWNNRRVAKALHADRYSFYHIQHQDKPWNEIHNFAIADLVAELGPEKMEEYARLAEKWRNEGPPEEHRDDEMYGGILLDVTLANWSIRRAALKKADALLEKFLKSMKQRFGFNVYALVNWNQTSREHVQDIVVKTTPGWLVAAELDEHHRRLLDVAHELFDYGAQLEASGSHGAGAVPPSSSIDLSEPPKKHHPAWTQVRCGPGNSYPLLFKLSANPSKSDMNELFKNFMSAVATSQGGLCTRRKRVPWNALMKEPHGSVIDGASVPNHLRGKVGPLDQMKLEWLIQWWEHLLDRQRRNEVPVTFQPAYLSTPPTDVQHRSSATPSIVTPHTAHASDRAPSPSNSAHASEGAPSPSPSPSTLPPDLSALGLESDNGSSPSHPVPEFLHALELNIARLPEAVPVAALSDTFAQFVHPESCCPHDTPRDELWEVGVNQLMHRAFWGLMSAEDMVPHVRRGPLGVQAYLGFVHYFVVQRGVSPGLFQERTELLNQAIELTCKRHLSIANIDRFPPGPPAPSSLPAATMDDELRALLRATPSSLPAATMDDDLRALQAAFPDAEHNANMEGVQFDSSRTFLGTKRKPGPPHRTGENKVPRLTYQAPEAGDMAGYSPAALVGATVPDPLPPAPSPSQMSLVPTDGQEIARGAVPAPSSAGRGGRGGRGRNRGGKRTAKVPATQPEKRQTRSKATPSAPPNTNQPVRRSVCARWDLTGNVQHVLLECGGDEELAKLVYPPVQDCFRRVFENIYRFINNVDRPIVDISLAHIPELPSILSQWVKSMNEVWDGVASQPMQVTDDLLRSDETLLSLQNFVVSILLRKFEGVSAEEILQIRWFRPNGQGLEHLLWAVFFWGRALSLSEAVPSKRYRWEEYQTIIRNLETVTDTLRKACKSRPKARLLLQTALPRSLHLVPSSSASG</sequence>
<reference evidence="2 3" key="1">
    <citation type="journal article" date="2019" name="Nat. Ecol. Evol.">
        <title>Megaphylogeny resolves global patterns of mushroom evolution.</title>
        <authorList>
            <person name="Varga T."/>
            <person name="Krizsan K."/>
            <person name="Foldi C."/>
            <person name="Dima B."/>
            <person name="Sanchez-Garcia M."/>
            <person name="Sanchez-Ramirez S."/>
            <person name="Szollosi G.J."/>
            <person name="Szarkandi J.G."/>
            <person name="Papp V."/>
            <person name="Albert L."/>
            <person name="Andreopoulos W."/>
            <person name="Angelini C."/>
            <person name="Antonin V."/>
            <person name="Barry K.W."/>
            <person name="Bougher N.L."/>
            <person name="Buchanan P."/>
            <person name="Buyck B."/>
            <person name="Bense V."/>
            <person name="Catcheside P."/>
            <person name="Chovatia M."/>
            <person name="Cooper J."/>
            <person name="Damon W."/>
            <person name="Desjardin D."/>
            <person name="Finy P."/>
            <person name="Geml J."/>
            <person name="Haridas S."/>
            <person name="Hughes K."/>
            <person name="Justo A."/>
            <person name="Karasinski D."/>
            <person name="Kautmanova I."/>
            <person name="Kiss B."/>
            <person name="Kocsube S."/>
            <person name="Kotiranta H."/>
            <person name="LaButti K.M."/>
            <person name="Lechner B.E."/>
            <person name="Liimatainen K."/>
            <person name="Lipzen A."/>
            <person name="Lukacs Z."/>
            <person name="Mihaltcheva S."/>
            <person name="Morgado L.N."/>
            <person name="Niskanen T."/>
            <person name="Noordeloos M.E."/>
            <person name="Ohm R.A."/>
            <person name="Ortiz-Santana B."/>
            <person name="Ovrebo C."/>
            <person name="Racz N."/>
            <person name="Riley R."/>
            <person name="Savchenko A."/>
            <person name="Shiryaev A."/>
            <person name="Soop K."/>
            <person name="Spirin V."/>
            <person name="Szebenyi C."/>
            <person name="Tomsovsky M."/>
            <person name="Tulloss R.E."/>
            <person name="Uehling J."/>
            <person name="Grigoriev I.V."/>
            <person name="Vagvolgyi C."/>
            <person name="Papp T."/>
            <person name="Martin F.M."/>
            <person name="Miettinen O."/>
            <person name="Hibbett D.S."/>
            <person name="Nagy L.G."/>
        </authorList>
    </citation>
    <scope>NUCLEOTIDE SEQUENCE [LARGE SCALE GENOMIC DNA]</scope>
    <source>
        <strain evidence="2 3">CBS 962.96</strain>
    </source>
</reference>
<feature type="compositionally biased region" description="Polar residues" evidence="1">
    <location>
        <begin position="459"/>
        <end position="476"/>
    </location>
</feature>
<dbReference type="EMBL" id="ML179101">
    <property type="protein sequence ID" value="THV00649.1"/>
    <property type="molecule type" value="Genomic_DNA"/>
</dbReference>
<evidence type="ECO:0000313" key="2">
    <source>
        <dbReference type="EMBL" id="THV00649.1"/>
    </source>
</evidence>